<evidence type="ECO:0000313" key="2">
    <source>
        <dbReference type="EMBL" id="VAW10495.1"/>
    </source>
</evidence>
<gene>
    <name evidence="2" type="ORF">MNBD_BACTEROID03-985</name>
</gene>
<proteinExistence type="predicted"/>
<evidence type="ECO:0008006" key="3">
    <source>
        <dbReference type="Google" id="ProtNLM"/>
    </source>
</evidence>
<evidence type="ECO:0000256" key="1">
    <source>
        <dbReference type="ARBA" id="ARBA00022649"/>
    </source>
</evidence>
<dbReference type="EMBL" id="UOEL01000024">
    <property type="protein sequence ID" value="VAW10495.1"/>
    <property type="molecule type" value="Genomic_DNA"/>
</dbReference>
<name>A0A3B0SWZ2_9ZZZZ</name>
<accession>A0A3B0SWZ2</accession>
<keyword evidence="1" id="KW-1277">Toxin-antitoxin system</keyword>
<dbReference type="Gene3D" id="3.30.2310.20">
    <property type="entry name" value="RelE-like"/>
    <property type="match status" value="1"/>
</dbReference>
<dbReference type="InterPro" id="IPR007712">
    <property type="entry name" value="RelE/ParE_toxin"/>
</dbReference>
<protein>
    <recommendedName>
        <fullName evidence="3">Toxin</fullName>
    </recommendedName>
</protein>
<reference evidence="2" key="1">
    <citation type="submission" date="2018-06" db="EMBL/GenBank/DDBJ databases">
        <authorList>
            <person name="Zhirakovskaya E."/>
        </authorList>
    </citation>
    <scope>NUCLEOTIDE SEQUENCE</scope>
</reference>
<organism evidence="2">
    <name type="scientific">hydrothermal vent metagenome</name>
    <dbReference type="NCBI Taxonomy" id="652676"/>
    <lineage>
        <taxon>unclassified sequences</taxon>
        <taxon>metagenomes</taxon>
        <taxon>ecological metagenomes</taxon>
    </lineage>
</organism>
<dbReference type="PIRSF" id="PIRSF029218">
    <property type="entry name" value="ParE"/>
    <property type="match status" value="1"/>
</dbReference>
<dbReference type="InterPro" id="IPR035093">
    <property type="entry name" value="RelE/ParE_toxin_dom_sf"/>
</dbReference>
<dbReference type="Pfam" id="PF05016">
    <property type="entry name" value="ParE_toxin"/>
    <property type="match status" value="1"/>
</dbReference>
<sequence length="96" mass="11276">MKNVRFSEKADIDLLLIARYTIHKFGLKQARIYKGELYDCIRSLAANPSLGRNASRYSDELKQFSCKSHSIFYMSMANGIFVIRLLNQRRDFDRHL</sequence>
<dbReference type="InterPro" id="IPR028344">
    <property type="entry name" value="ParE1/4"/>
</dbReference>
<dbReference type="AlphaFoldDB" id="A0A3B0SWZ2"/>